<evidence type="ECO:0008006" key="4">
    <source>
        <dbReference type="Google" id="ProtNLM"/>
    </source>
</evidence>
<dbReference type="AlphaFoldDB" id="A0A6A6RY32"/>
<dbReference type="Proteomes" id="UP000799753">
    <property type="component" value="Unassembled WGS sequence"/>
</dbReference>
<keyword evidence="3" id="KW-1185">Reference proteome</keyword>
<proteinExistence type="predicted"/>
<dbReference type="OrthoDB" id="2687452at2759"/>
<dbReference type="EMBL" id="MU006785">
    <property type="protein sequence ID" value="KAF2640027.1"/>
    <property type="molecule type" value="Genomic_DNA"/>
</dbReference>
<gene>
    <name evidence="2" type="ORF">P280DRAFT_385153</name>
</gene>
<feature type="non-terminal residue" evidence="2">
    <location>
        <position position="1"/>
    </location>
</feature>
<feature type="compositionally biased region" description="Polar residues" evidence="1">
    <location>
        <begin position="7"/>
        <end position="17"/>
    </location>
</feature>
<evidence type="ECO:0000313" key="2">
    <source>
        <dbReference type="EMBL" id="KAF2640027.1"/>
    </source>
</evidence>
<evidence type="ECO:0000256" key="1">
    <source>
        <dbReference type="SAM" id="MobiDB-lite"/>
    </source>
</evidence>
<sequence length="121" mass="13706">TVEPSLSPVSPQPLTSTPNRRPRNRPAPARQSRDSHEPIGVVLVSKKFKCLKSSCADLIFGRLADLRRHYDQQHARHRVQYFCSWSGCMRSSDPSGGAGKGRSFGTRKDKRDEHERNVHNK</sequence>
<feature type="region of interest" description="Disordered" evidence="1">
    <location>
        <begin position="90"/>
        <end position="121"/>
    </location>
</feature>
<feature type="non-terminal residue" evidence="2">
    <location>
        <position position="121"/>
    </location>
</feature>
<accession>A0A6A6RY32</accession>
<reference evidence="2" key="1">
    <citation type="journal article" date="2020" name="Stud. Mycol.">
        <title>101 Dothideomycetes genomes: a test case for predicting lifestyles and emergence of pathogens.</title>
        <authorList>
            <person name="Haridas S."/>
            <person name="Albert R."/>
            <person name="Binder M."/>
            <person name="Bloem J."/>
            <person name="Labutti K."/>
            <person name="Salamov A."/>
            <person name="Andreopoulos B."/>
            <person name="Baker S."/>
            <person name="Barry K."/>
            <person name="Bills G."/>
            <person name="Bluhm B."/>
            <person name="Cannon C."/>
            <person name="Castanera R."/>
            <person name="Culley D."/>
            <person name="Daum C."/>
            <person name="Ezra D."/>
            <person name="Gonzalez J."/>
            <person name="Henrissat B."/>
            <person name="Kuo A."/>
            <person name="Liang C."/>
            <person name="Lipzen A."/>
            <person name="Lutzoni F."/>
            <person name="Magnuson J."/>
            <person name="Mondo S."/>
            <person name="Nolan M."/>
            <person name="Ohm R."/>
            <person name="Pangilinan J."/>
            <person name="Park H.-J."/>
            <person name="Ramirez L."/>
            <person name="Alfaro M."/>
            <person name="Sun H."/>
            <person name="Tritt A."/>
            <person name="Yoshinaga Y."/>
            <person name="Zwiers L.-H."/>
            <person name="Turgeon B."/>
            <person name="Goodwin S."/>
            <person name="Spatafora J."/>
            <person name="Crous P."/>
            <person name="Grigoriev I."/>
        </authorList>
    </citation>
    <scope>NUCLEOTIDE SEQUENCE</scope>
    <source>
        <strain evidence="2">CBS 473.64</strain>
    </source>
</reference>
<feature type="compositionally biased region" description="Basic and acidic residues" evidence="1">
    <location>
        <begin position="106"/>
        <end position="121"/>
    </location>
</feature>
<organism evidence="2 3">
    <name type="scientific">Massarina eburnea CBS 473.64</name>
    <dbReference type="NCBI Taxonomy" id="1395130"/>
    <lineage>
        <taxon>Eukaryota</taxon>
        <taxon>Fungi</taxon>
        <taxon>Dikarya</taxon>
        <taxon>Ascomycota</taxon>
        <taxon>Pezizomycotina</taxon>
        <taxon>Dothideomycetes</taxon>
        <taxon>Pleosporomycetidae</taxon>
        <taxon>Pleosporales</taxon>
        <taxon>Massarineae</taxon>
        <taxon>Massarinaceae</taxon>
        <taxon>Massarina</taxon>
    </lineage>
</organism>
<feature type="region of interest" description="Disordered" evidence="1">
    <location>
        <begin position="1"/>
        <end position="38"/>
    </location>
</feature>
<evidence type="ECO:0000313" key="3">
    <source>
        <dbReference type="Proteomes" id="UP000799753"/>
    </source>
</evidence>
<protein>
    <recommendedName>
        <fullName evidence="4">C2H2-type domain-containing protein</fullName>
    </recommendedName>
</protein>
<name>A0A6A6RY32_9PLEO</name>